<dbReference type="AntiFam" id="ANF00109">
    <property type="entry name" value="Shadow ORF (opposite afsK)"/>
</dbReference>
<reference evidence="1" key="1">
    <citation type="submission" date="2014-09" db="EMBL/GenBank/DDBJ databases">
        <authorList>
            <person name="Magalhaes I.L.F."/>
            <person name="Oliveira U."/>
            <person name="Santos F.R."/>
            <person name="Vidigal T.H.D.A."/>
            <person name="Brescovit A.D."/>
            <person name="Santos A.J."/>
        </authorList>
    </citation>
    <scope>NUCLEOTIDE SEQUENCE</scope>
    <source>
        <tissue evidence="1">Shoot tissue taken approximately 20 cm above the soil surface</tissue>
    </source>
</reference>
<dbReference type="AlphaFoldDB" id="A0A0A9HRW6"/>
<evidence type="ECO:0000313" key="1">
    <source>
        <dbReference type="EMBL" id="JAE38569.1"/>
    </source>
</evidence>
<dbReference type="EMBL" id="GBRH01159327">
    <property type="protein sequence ID" value="JAE38569.1"/>
    <property type="molecule type" value="Transcribed_RNA"/>
</dbReference>
<organism evidence="1">
    <name type="scientific">Arundo donax</name>
    <name type="common">Giant reed</name>
    <name type="synonym">Donax arundinaceus</name>
    <dbReference type="NCBI Taxonomy" id="35708"/>
    <lineage>
        <taxon>Eukaryota</taxon>
        <taxon>Viridiplantae</taxon>
        <taxon>Streptophyta</taxon>
        <taxon>Embryophyta</taxon>
        <taxon>Tracheophyta</taxon>
        <taxon>Spermatophyta</taxon>
        <taxon>Magnoliopsida</taxon>
        <taxon>Liliopsida</taxon>
        <taxon>Poales</taxon>
        <taxon>Poaceae</taxon>
        <taxon>PACMAD clade</taxon>
        <taxon>Arundinoideae</taxon>
        <taxon>Arundineae</taxon>
        <taxon>Arundo</taxon>
    </lineage>
</organism>
<sequence length="35" mass="4018">MMWPSARTRTFSGFRSRYTMSTMWMYSSAATTSAA</sequence>
<proteinExistence type="predicted"/>
<reference evidence="1" key="2">
    <citation type="journal article" date="2015" name="Data Brief">
        <title>Shoot transcriptome of the giant reed, Arundo donax.</title>
        <authorList>
            <person name="Barrero R.A."/>
            <person name="Guerrero F.D."/>
            <person name="Moolhuijzen P."/>
            <person name="Goolsby J.A."/>
            <person name="Tidwell J."/>
            <person name="Bellgard S.E."/>
            <person name="Bellgard M.I."/>
        </authorList>
    </citation>
    <scope>NUCLEOTIDE SEQUENCE</scope>
    <source>
        <tissue evidence="1">Shoot tissue taken approximately 20 cm above the soil surface</tissue>
    </source>
</reference>
<name>A0A0A9HRW6_ARUDO</name>
<accession>A0A0A9HRW6</accession>
<protein>
    <submittedName>
        <fullName evidence="1">Uncharacterized protein</fullName>
    </submittedName>
</protein>